<dbReference type="AlphaFoldDB" id="A0A1D1VXR7"/>
<evidence type="ECO:0000313" key="2">
    <source>
        <dbReference type="Proteomes" id="UP000186922"/>
    </source>
</evidence>
<comment type="caution">
    <text evidence="1">The sequence shown here is derived from an EMBL/GenBank/DDBJ whole genome shotgun (WGS) entry which is preliminary data.</text>
</comment>
<proteinExistence type="predicted"/>
<organism evidence="1 2">
    <name type="scientific">Ramazzottius varieornatus</name>
    <name type="common">Water bear</name>
    <name type="synonym">Tardigrade</name>
    <dbReference type="NCBI Taxonomy" id="947166"/>
    <lineage>
        <taxon>Eukaryota</taxon>
        <taxon>Metazoa</taxon>
        <taxon>Ecdysozoa</taxon>
        <taxon>Tardigrada</taxon>
        <taxon>Eutardigrada</taxon>
        <taxon>Parachela</taxon>
        <taxon>Hypsibioidea</taxon>
        <taxon>Ramazzottiidae</taxon>
        <taxon>Ramazzottius</taxon>
    </lineage>
</organism>
<dbReference type="Proteomes" id="UP000186922">
    <property type="component" value="Unassembled WGS sequence"/>
</dbReference>
<name>A0A1D1VXR7_RAMVA</name>
<gene>
    <name evidence="1" type="primary">RvY_15944-1</name>
    <name evidence="1" type="synonym">RvY_15944.1</name>
    <name evidence="1" type="ORF">RvY_15944</name>
</gene>
<dbReference type="EMBL" id="BDGG01000012">
    <property type="protein sequence ID" value="GAV05881.1"/>
    <property type="molecule type" value="Genomic_DNA"/>
</dbReference>
<reference evidence="1 2" key="1">
    <citation type="journal article" date="2016" name="Nat. Commun.">
        <title>Extremotolerant tardigrade genome and improved radiotolerance of human cultured cells by tardigrade-unique protein.</title>
        <authorList>
            <person name="Hashimoto T."/>
            <person name="Horikawa D.D."/>
            <person name="Saito Y."/>
            <person name="Kuwahara H."/>
            <person name="Kozuka-Hata H."/>
            <person name="Shin-I T."/>
            <person name="Minakuchi Y."/>
            <person name="Ohishi K."/>
            <person name="Motoyama A."/>
            <person name="Aizu T."/>
            <person name="Enomoto A."/>
            <person name="Kondo K."/>
            <person name="Tanaka S."/>
            <person name="Hara Y."/>
            <person name="Koshikawa S."/>
            <person name="Sagara H."/>
            <person name="Miura T."/>
            <person name="Yokobori S."/>
            <person name="Miyagawa K."/>
            <person name="Suzuki Y."/>
            <person name="Kubo T."/>
            <person name="Oyama M."/>
            <person name="Kohara Y."/>
            <person name="Fujiyama A."/>
            <person name="Arakawa K."/>
            <person name="Katayama T."/>
            <person name="Toyoda A."/>
            <person name="Kunieda T."/>
        </authorList>
    </citation>
    <scope>NUCLEOTIDE SEQUENCE [LARGE SCALE GENOMIC DNA]</scope>
    <source>
        <strain evidence="1 2">YOKOZUNA-1</strain>
    </source>
</reference>
<sequence>MFGGMIGASASYQMSVLTTGFPMGFPLGPPFGFSLGPSAATQPAVPSVSPGAPAIQPSSLRISQASSYPASAVTNSLVGTGRPDVKISLGSIGPPHKAFDHRRLGNQPPHHCNSKVGATVGVAVLTATLTDAAVVMGAAMALDGAVDAAVDVAATREADVIVTDNGETAPGTA</sequence>
<protein>
    <submittedName>
        <fullName evidence="1">Uncharacterized protein</fullName>
    </submittedName>
</protein>
<keyword evidence="2" id="KW-1185">Reference proteome</keyword>
<evidence type="ECO:0000313" key="1">
    <source>
        <dbReference type="EMBL" id="GAV05881.1"/>
    </source>
</evidence>
<accession>A0A1D1VXR7</accession>